<organism evidence="1 2">
    <name type="scientific">Parvularcula lutaonensis</name>
    <dbReference type="NCBI Taxonomy" id="491923"/>
    <lineage>
        <taxon>Bacteria</taxon>
        <taxon>Pseudomonadati</taxon>
        <taxon>Pseudomonadota</taxon>
        <taxon>Alphaproteobacteria</taxon>
        <taxon>Parvularculales</taxon>
        <taxon>Parvularculaceae</taxon>
        <taxon>Parvularcula</taxon>
    </lineage>
</organism>
<dbReference type="RefSeq" id="WP_189573170.1">
    <property type="nucleotide sequence ID" value="NZ_BMXU01000001.1"/>
</dbReference>
<accession>A0ABV7M8B6</accession>
<dbReference type="EMBL" id="JBHRVA010000002">
    <property type="protein sequence ID" value="MFC3301690.1"/>
    <property type="molecule type" value="Genomic_DNA"/>
</dbReference>
<name>A0ABV7M8B6_9PROT</name>
<reference evidence="2" key="1">
    <citation type="journal article" date="2019" name="Int. J. Syst. Evol. Microbiol.">
        <title>The Global Catalogue of Microorganisms (GCM) 10K type strain sequencing project: providing services to taxonomists for standard genome sequencing and annotation.</title>
        <authorList>
            <consortium name="The Broad Institute Genomics Platform"/>
            <consortium name="The Broad Institute Genome Sequencing Center for Infectious Disease"/>
            <person name="Wu L."/>
            <person name="Ma J."/>
        </authorList>
    </citation>
    <scope>NUCLEOTIDE SEQUENCE [LARGE SCALE GENOMIC DNA]</scope>
    <source>
        <strain evidence="2">KCTC 22245</strain>
    </source>
</reference>
<comment type="caution">
    <text evidence="1">The sequence shown here is derived from an EMBL/GenBank/DDBJ whole genome shotgun (WGS) entry which is preliminary data.</text>
</comment>
<dbReference type="Proteomes" id="UP001595607">
    <property type="component" value="Unassembled WGS sequence"/>
</dbReference>
<evidence type="ECO:0000313" key="2">
    <source>
        <dbReference type="Proteomes" id="UP001595607"/>
    </source>
</evidence>
<proteinExistence type="predicted"/>
<dbReference type="SUPFAM" id="SSF57938">
    <property type="entry name" value="DnaJ/Hsp40 cysteine-rich domain"/>
    <property type="match status" value="1"/>
</dbReference>
<keyword evidence="2" id="KW-1185">Reference proteome</keyword>
<evidence type="ECO:0000313" key="1">
    <source>
        <dbReference type="EMBL" id="MFC3301690.1"/>
    </source>
</evidence>
<gene>
    <name evidence="1" type="ORF">ACFONP_02955</name>
</gene>
<protein>
    <submittedName>
        <fullName evidence="1">Uncharacterized protein</fullName>
    </submittedName>
</protein>
<sequence length="207" mass="22489">MSGAMTGPGWTGSRILAVMQRMGLDPRPAEPEAGDDLRIISGLDPASQLPFGAMYFAEPHDGVSYLSLIALIEAPGLTEAGAKRIGARLSVATAFIDQGHLCVFAELNTKPPFTDDFFSTQLDFFLKDLRLAAQMLFGSSDMTFRAVDAFREVRRRRGDSAPIVRALLGRSKGDAFTAATVTCSRCNGTGRRFLRPCRDCYGTGEKR</sequence>
<dbReference type="InterPro" id="IPR036410">
    <property type="entry name" value="HSP_DnaJ_Cys-rich_dom_sf"/>
</dbReference>
<dbReference type="Gene3D" id="6.20.20.10">
    <property type="match status" value="1"/>
</dbReference>